<dbReference type="EMBL" id="CP002515">
    <property type="protein sequence ID" value="AEP13662.1"/>
    <property type="molecule type" value="Genomic_DNA"/>
</dbReference>
<dbReference type="GO" id="GO:0005524">
    <property type="term" value="F:ATP binding"/>
    <property type="evidence" value="ECO:0007669"/>
    <property type="project" value="InterPro"/>
</dbReference>
<sequence length="388" mass="43932">MGETIMSERGTPRFTRLQLRNWKNFSDCDVEIGRRLFLVGPNAAGKSNFLDAFRFLRDLAIPGGGLQEAVRRRGGVSTLRCLAARRFPDVEITATLEVADHIQWTYQVAFNQKQGRLHLRREQVRRNGEVILDRPTADDRRDPERLTQTYLEQVNVNQPFREIATFFVSVRYLHLVPQLVREPDRSVGRAHDPFGGDFLEQVAKTPAKTQKARLQRIQEALQVAVPQMQAIELWRDARGTPHLRGRYQHWRPQGAWQTEEQLSDGTLRLLGLLWAVTDGTGPLLLEEPELSLHPGIVSTLPQMLARIQRRNGRQIFLSTHSPELLRDEGIGLNEVLLLLPALEGTTVTPASSIETIRQLLEGGLSIADAVLPHTSPRHAEQLMLFGES</sequence>
<dbReference type="Proteomes" id="UP000006791">
    <property type="component" value="Chromosome 2"/>
</dbReference>
<dbReference type="InterPro" id="IPR027417">
    <property type="entry name" value="P-loop_NTPase"/>
</dbReference>
<dbReference type="SUPFAM" id="SSF52540">
    <property type="entry name" value="P-loop containing nucleoside triphosphate hydrolases"/>
    <property type="match status" value="1"/>
</dbReference>
<reference evidence="2 3" key="1">
    <citation type="journal article" date="2012" name="Environ. Microbiol.">
        <title>Complete genome of Candidatus Chloracidobacterium thermophilum, a chlorophyll-based photoheterotroph belonging to the phylum Acidobacteria.</title>
        <authorList>
            <person name="Garcia Costas A.M."/>
            <person name="Liu Z."/>
            <person name="Tomsho L.P."/>
            <person name="Schuster S.C."/>
            <person name="Ward D.M."/>
            <person name="Bryant D.A."/>
        </authorList>
    </citation>
    <scope>NUCLEOTIDE SEQUENCE [LARGE SCALE GENOMIC DNA]</scope>
    <source>
        <strain evidence="2 3">B</strain>
    </source>
</reference>
<evidence type="ECO:0000313" key="3">
    <source>
        <dbReference type="Proteomes" id="UP000006791"/>
    </source>
</evidence>
<keyword evidence="3" id="KW-1185">Reference proteome</keyword>
<dbReference type="GO" id="GO:0016887">
    <property type="term" value="F:ATP hydrolysis activity"/>
    <property type="evidence" value="ECO:0007669"/>
    <property type="project" value="InterPro"/>
</dbReference>
<dbReference type="GO" id="GO:0006302">
    <property type="term" value="P:double-strand break repair"/>
    <property type="evidence" value="ECO:0007669"/>
    <property type="project" value="TreeGrafter"/>
</dbReference>
<dbReference type="Pfam" id="PF13304">
    <property type="entry name" value="AAA_21"/>
    <property type="match status" value="1"/>
</dbReference>
<dbReference type="PANTHER" id="PTHR32182">
    <property type="entry name" value="DNA REPLICATION AND REPAIR PROTEIN RECF"/>
    <property type="match status" value="1"/>
</dbReference>
<feature type="domain" description="ATPase AAA-type core" evidence="1">
    <location>
        <begin position="37"/>
        <end position="325"/>
    </location>
</feature>
<proteinExistence type="predicted"/>
<dbReference type="STRING" id="981222.Cabther_B0664"/>
<dbReference type="HOGENOM" id="CLU_035814_3_1_0"/>
<dbReference type="PIRSF" id="PIRSF029347">
    <property type="entry name" value="RecF"/>
    <property type="match status" value="1"/>
</dbReference>
<dbReference type="InterPro" id="IPR014555">
    <property type="entry name" value="RecF-like"/>
</dbReference>
<dbReference type="GO" id="GO:0000731">
    <property type="term" value="P:DNA synthesis involved in DNA repair"/>
    <property type="evidence" value="ECO:0007669"/>
    <property type="project" value="TreeGrafter"/>
</dbReference>
<gene>
    <name evidence="2" type="ordered locus">Cabther_B0664</name>
</gene>
<protein>
    <submittedName>
        <fullName evidence="2">Putative ATPase</fullName>
    </submittedName>
</protein>
<dbReference type="AlphaFoldDB" id="G2LKQ5"/>
<evidence type="ECO:0000259" key="1">
    <source>
        <dbReference type="Pfam" id="PF13304"/>
    </source>
</evidence>
<dbReference type="InterPro" id="IPR003959">
    <property type="entry name" value="ATPase_AAA_core"/>
</dbReference>
<dbReference type="Gene3D" id="3.40.50.300">
    <property type="entry name" value="P-loop containing nucleotide triphosphate hydrolases"/>
    <property type="match status" value="2"/>
</dbReference>
<dbReference type="PANTHER" id="PTHR32182:SF22">
    <property type="entry name" value="ATP-DEPENDENT ENDONUCLEASE, OLD FAMILY-RELATED"/>
    <property type="match status" value="1"/>
</dbReference>
<evidence type="ECO:0000313" key="2">
    <source>
        <dbReference type="EMBL" id="AEP13662.1"/>
    </source>
</evidence>
<dbReference type="KEGG" id="ctm:Cabther_B0664"/>
<organism evidence="2 3">
    <name type="scientific">Chloracidobacterium thermophilum (strain B)</name>
    <dbReference type="NCBI Taxonomy" id="981222"/>
    <lineage>
        <taxon>Bacteria</taxon>
        <taxon>Pseudomonadati</taxon>
        <taxon>Acidobacteriota</taxon>
        <taxon>Terriglobia</taxon>
        <taxon>Terriglobales</taxon>
        <taxon>Acidobacteriaceae</taxon>
        <taxon>Chloracidobacterium</taxon>
    </lineage>
</organism>
<name>G2LKQ5_CHLTF</name>
<accession>G2LKQ5</accession>